<proteinExistence type="predicted"/>
<dbReference type="AlphaFoldDB" id="A0A6M6JVW6"/>
<accession>A0A6M6JVW6</accession>
<gene>
    <name evidence="1" type="ORF">HOP40_35065</name>
    <name evidence="2" type="ORF">HOP40_35140</name>
</gene>
<dbReference type="EMBL" id="CP053566">
    <property type="protein sequence ID" value="QJY51196.1"/>
    <property type="molecule type" value="Genomic_DNA"/>
</dbReference>
<dbReference type="KEGG" id="pbro:HOP40_35065"/>
<dbReference type="RefSeq" id="WP_172170055.1">
    <property type="nucleotide sequence ID" value="NZ_CP053566.1"/>
</dbReference>
<geneLocation type="plasmid" evidence="2 3">
    <name>unnamed2</name>
</geneLocation>
<dbReference type="Proteomes" id="UP000505377">
    <property type="component" value="Plasmid unnamed2"/>
</dbReference>
<evidence type="ECO:0000313" key="2">
    <source>
        <dbReference type="EMBL" id="QJY51197.1"/>
    </source>
</evidence>
<dbReference type="EMBL" id="CP053566">
    <property type="protein sequence ID" value="QJY51197.1"/>
    <property type="molecule type" value="Genomic_DNA"/>
</dbReference>
<evidence type="ECO:0000313" key="1">
    <source>
        <dbReference type="EMBL" id="QJY51196.1"/>
    </source>
</evidence>
<dbReference type="KEGG" id="pbro:HOP40_35140"/>
<sequence>MAKLAMPDLPEGRLKELMRALHELHARAGWPSTREIAHSQDFSYTTVHQLFTKTNQLPKLPVLLAIVSNLASISDPNREEQILDKFDALWCAAAATPPAGTEPTWSKDRLDLAHYFLEYNGDLVLPVLGTQEKVVLSMLLDSYSLNQINAEMWAGPKSLRIVYPINSEYATRLFEKLCMNFGARTHPEARPRFRGRVYNPNANMQYLRRTRFNVLHLESVIADV</sequence>
<reference evidence="2 3" key="1">
    <citation type="submission" date="2020-05" db="EMBL/GenBank/DDBJ databases">
        <authorList>
            <person name="Mo P."/>
        </authorList>
    </citation>
    <scope>NUCLEOTIDE SEQUENCE [LARGE SCALE GENOMIC DNA]</scope>
    <source>
        <strain evidence="2 3">Gen01</strain>
        <plasmid evidence="2 3">unnamed2</plasmid>
    </source>
</reference>
<name>A0A6M6JVW6_9PSEU</name>
<protein>
    <submittedName>
        <fullName evidence="2">Uncharacterized protein</fullName>
    </submittedName>
</protein>
<organism evidence="2 3">
    <name type="scientific">Pseudonocardia broussonetiae</name>
    <dbReference type="NCBI Taxonomy" id="2736640"/>
    <lineage>
        <taxon>Bacteria</taxon>
        <taxon>Bacillati</taxon>
        <taxon>Actinomycetota</taxon>
        <taxon>Actinomycetes</taxon>
        <taxon>Pseudonocardiales</taxon>
        <taxon>Pseudonocardiaceae</taxon>
        <taxon>Pseudonocardia</taxon>
    </lineage>
</organism>
<evidence type="ECO:0000313" key="3">
    <source>
        <dbReference type="Proteomes" id="UP000505377"/>
    </source>
</evidence>
<keyword evidence="3" id="KW-1185">Reference proteome</keyword>
<keyword evidence="2" id="KW-0614">Plasmid</keyword>